<keyword evidence="6 7" id="KW-0472">Membrane</keyword>
<keyword evidence="3" id="KW-1003">Cell membrane</keyword>
<comment type="subcellular location">
    <subcellularLocation>
        <location evidence="1">Cell membrane</location>
        <topology evidence="1">Multi-pass membrane protein</topology>
    </subcellularLocation>
</comment>
<gene>
    <name evidence="8" type="ORF">HKD42_07050</name>
</gene>
<comment type="caution">
    <text evidence="8">The sequence shown here is derived from an EMBL/GenBank/DDBJ whole genome shotgun (WGS) entry which is preliminary data.</text>
</comment>
<reference evidence="8 9" key="1">
    <citation type="submission" date="2020-04" db="EMBL/GenBank/DDBJ databases">
        <authorList>
            <person name="Liu A."/>
        </authorList>
    </citation>
    <scope>NUCLEOTIDE SEQUENCE [LARGE SCALE GENOMIC DNA]</scope>
    <source>
        <strain evidence="8 9">RZ02</strain>
    </source>
</reference>
<protein>
    <submittedName>
        <fullName evidence="8">DoxX family protein</fullName>
    </submittedName>
</protein>
<name>A0A848QMA6_9SPHN</name>
<dbReference type="PANTHER" id="PTHR33452:SF1">
    <property type="entry name" value="INNER MEMBRANE PROTEIN YPHA-RELATED"/>
    <property type="match status" value="1"/>
</dbReference>
<dbReference type="PANTHER" id="PTHR33452">
    <property type="entry name" value="OXIDOREDUCTASE CATD-RELATED"/>
    <property type="match status" value="1"/>
</dbReference>
<evidence type="ECO:0000256" key="5">
    <source>
        <dbReference type="ARBA" id="ARBA00022989"/>
    </source>
</evidence>
<dbReference type="RefSeq" id="WP_170011662.1">
    <property type="nucleotide sequence ID" value="NZ_JABCRE010000002.1"/>
</dbReference>
<keyword evidence="4 7" id="KW-0812">Transmembrane</keyword>
<sequence length="134" mass="13733">MTHTDTSGGVSRDAAALIGRVLLAALFIIAGVNKLTDPAGTIGYIGSVGLPLPEVAYAGTVAVEILGGLALLIGFKARWAGLALGLFCVATAVLFHNDFSQQSEMTAFLKNLAIGGGMFQVFAFGPGKYSLDKG</sequence>
<accession>A0A848QMA6</accession>
<keyword evidence="9" id="KW-1185">Reference proteome</keyword>
<evidence type="ECO:0000256" key="2">
    <source>
        <dbReference type="ARBA" id="ARBA00006679"/>
    </source>
</evidence>
<dbReference type="Pfam" id="PF07681">
    <property type="entry name" value="DoxX"/>
    <property type="match status" value="1"/>
</dbReference>
<feature type="transmembrane region" description="Helical" evidence="7">
    <location>
        <begin position="79"/>
        <end position="95"/>
    </location>
</feature>
<organism evidence="8 9">
    <name type="scientific">Pontixanthobacter rizhaonensis</name>
    <dbReference type="NCBI Taxonomy" id="2730337"/>
    <lineage>
        <taxon>Bacteria</taxon>
        <taxon>Pseudomonadati</taxon>
        <taxon>Pseudomonadota</taxon>
        <taxon>Alphaproteobacteria</taxon>
        <taxon>Sphingomonadales</taxon>
        <taxon>Erythrobacteraceae</taxon>
        <taxon>Pontixanthobacter</taxon>
    </lineage>
</organism>
<keyword evidence="5 7" id="KW-1133">Transmembrane helix</keyword>
<dbReference type="EMBL" id="JABCRE010000002">
    <property type="protein sequence ID" value="NMW31813.1"/>
    <property type="molecule type" value="Genomic_DNA"/>
</dbReference>
<comment type="similarity">
    <text evidence="2">Belongs to the DoxX family.</text>
</comment>
<proteinExistence type="inferred from homology"/>
<evidence type="ECO:0000256" key="6">
    <source>
        <dbReference type="ARBA" id="ARBA00023136"/>
    </source>
</evidence>
<feature type="transmembrane region" description="Helical" evidence="7">
    <location>
        <begin position="107"/>
        <end position="125"/>
    </location>
</feature>
<evidence type="ECO:0000313" key="8">
    <source>
        <dbReference type="EMBL" id="NMW31813.1"/>
    </source>
</evidence>
<feature type="transmembrane region" description="Helical" evidence="7">
    <location>
        <begin position="14"/>
        <end position="35"/>
    </location>
</feature>
<dbReference type="AlphaFoldDB" id="A0A848QMA6"/>
<evidence type="ECO:0000256" key="4">
    <source>
        <dbReference type="ARBA" id="ARBA00022692"/>
    </source>
</evidence>
<evidence type="ECO:0000256" key="3">
    <source>
        <dbReference type="ARBA" id="ARBA00022475"/>
    </source>
</evidence>
<dbReference type="InterPro" id="IPR032808">
    <property type="entry name" value="DoxX"/>
</dbReference>
<dbReference type="GO" id="GO:0005886">
    <property type="term" value="C:plasma membrane"/>
    <property type="evidence" value="ECO:0007669"/>
    <property type="project" value="UniProtKB-SubCell"/>
</dbReference>
<evidence type="ECO:0000313" key="9">
    <source>
        <dbReference type="Proteomes" id="UP000561181"/>
    </source>
</evidence>
<dbReference type="Proteomes" id="UP000561181">
    <property type="component" value="Unassembled WGS sequence"/>
</dbReference>
<dbReference type="InterPro" id="IPR051907">
    <property type="entry name" value="DoxX-like_oxidoreductase"/>
</dbReference>
<evidence type="ECO:0000256" key="1">
    <source>
        <dbReference type="ARBA" id="ARBA00004651"/>
    </source>
</evidence>
<evidence type="ECO:0000256" key="7">
    <source>
        <dbReference type="SAM" id="Phobius"/>
    </source>
</evidence>